<feature type="transmembrane region" description="Helical" evidence="3">
    <location>
        <begin position="12"/>
        <end position="34"/>
    </location>
</feature>
<evidence type="ECO:0000256" key="1">
    <source>
        <dbReference type="SAM" id="Coils"/>
    </source>
</evidence>
<gene>
    <name evidence="5" type="primary">LOC115218121</name>
</gene>
<accession>A0A6P7SZC0</accession>
<reference evidence="5" key="1">
    <citation type="submission" date="2025-08" db="UniProtKB">
        <authorList>
            <consortium name="RefSeq"/>
        </authorList>
    </citation>
    <scope>IDENTIFICATION</scope>
</reference>
<keyword evidence="3" id="KW-0812">Transmembrane</keyword>
<evidence type="ECO:0000256" key="3">
    <source>
        <dbReference type="SAM" id="Phobius"/>
    </source>
</evidence>
<feature type="region of interest" description="Disordered" evidence="2">
    <location>
        <begin position="522"/>
        <end position="548"/>
    </location>
</feature>
<evidence type="ECO:0000313" key="5">
    <source>
        <dbReference type="RefSeq" id="XP_029643768.1"/>
    </source>
</evidence>
<dbReference type="RefSeq" id="XP_029643768.1">
    <property type="nucleotide sequence ID" value="XM_029787908.2"/>
</dbReference>
<protein>
    <submittedName>
        <fullName evidence="5">Keratin, type II cytoskeletal 1 isoform X1</fullName>
    </submittedName>
</protein>
<keyword evidence="1" id="KW-0175">Coiled coil</keyword>
<keyword evidence="4" id="KW-1185">Reference proteome</keyword>
<proteinExistence type="predicted"/>
<evidence type="ECO:0000256" key="2">
    <source>
        <dbReference type="SAM" id="MobiDB-lite"/>
    </source>
</evidence>
<feature type="compositionally biased region" description="Acidic residues" evidence="2">
    <location>
        <begin position="539"/>
        <end position="548"/>
    </location>
</feature>
<name>A0A6P7SZC0_9MOLL</name>
<evidence type="ECO:0000313" key="4">
    <source>
        <dbReference type="Proteomes" id="UP000515154"/>
    </source>
</evidence>
<feature type="coiled-coil region" evidence="1">
    <location>
        <begin position="48"/>
        <end position="178"/>
    </location>
</feature>
<dbReference type="PANTHER" id="PTHR22909:SF24">
    <property type="entry name" value="GOLGI INTEGRAL MEMBRANE PROTEIN 4-RELATED"/>
    <property type="match status" value="1"/>
</dbReference>
<sequence>MNSEKSMIKRNGAAIRNLLIAITLVSLMYFVYMYHDIQSRLRHSEIVSEKFKRDRESLSSQLNEINLEKSNMKEKYYKDRQELAARFSEAEQKHKMLQTQHQDLENEYNRLQQKYEKFSEDNRQKDMNRNQEYMQLKQEKEMEIVKLKDENANIVREYKQLKSELDELKKQVELQQQEAVQAWNYASRLKKTVDHLQLSLNRETRTSDMLRKYLSIAKALNMQKSAGIGGGAGVGAAAGGAGVGGAGAGVGGAAGAGAGGIEVRGIGAGGDGAGAGAGAGGLGVDGAGANSHLGLPGNALNNHQNVGMDKLNAFENKLNPNHLEQPHERNDIDHQDVIPKQPVGLQNEQNLQIQPAQPAFGDNLHHGADLDHDKDAEANNLALQKQEIFNRQHEGANDHNQVQPPMNDKIDNDDNADVNQSNEDNDILNMLSNRRHGNNKIPPDFNLNNGLNNEGNQPLERVNVEDNLAGRLLPNDHQGIIENKIPPEIIKGDLINENKLEKDNAFEHDLQLDGREVQVQLPKNMENKKLESNDNQLYNEEEEDDNYQ</sequence>
<dbReference type="GO" id="GO:0000139">
    <property type="term" value="C:Golgi membrane"/>
    <property type="evidence" value="ECO:0007669"/>
    <property type="project" value="InterPro"/>
</dbReference>
<dbReference type="KEGG" id="osn:115218121"/>
<keyword evidence="3" id="KW-0472">Membrane</keyword>
<dbReference type="PANTHER" id="PTHR22909">
    <property type="entry name" value="GOLGI INTEGRAL MEMBRANE PROTEIN 4"/>
    <property type="match status" value="1"/>
</dbReference>
<dbReference type="InterPro" id="IPR042336">
    <property type="entry name" value="GOLIM4"/>
</dbReference>
<organism evidence="4 5">
    <name type="scientific">Octopus sinensis</name>
    <name type="common">East Asian common octopus</name>
    <dbReference type="NCBI Taxonomy" id="2607531"/>
    <lineage>
        <taxon>Eukaryota</taxon>
        <taxon>Metazoa</taxon>
        <taxon>Spiralia</taxon>
        <taxon>Lophotrochozoa</taxon>
        <taxon>Mollusca</taxon>
        <taxon>Cephalopoda</taxon>
        <taxon>Coleoidea</taxon>
        <taxon>Octopodiformes</taxon>
        <taxon>Octopoda</taxon>
        <taxon>Incirrata</taxon>
        <taxon>Octopodidae</taxon>
        <taxon>Octopus</taxon>
    </lineage>
</organism>
<dbReference type="AlphaFoldDB" id="A0A6P7SZC0"/>
<keyword evidence="3" id="KW-1133">Transmembrane helix</keyword>
<dbReference type="Proteomes" id="UP000515154">
    <property type="component" value="Linkage group LG12"/>
</dbReference>